<proteinExistence type="predicted"/>
<dbReference type="PROSITE" id="PS50011">
    <property type="entry name" value="PROTEIN_KINASE_DOM"/>
    <property type="match status" value="1"/>
</dbReference>
<protein>
    <submittedName>
        <fullName evidence="4">TPR repeat-containing serine/threonine protein kinase</fullName>
    </submittedName>
</protein>
<evidence type="ECO:0000313" key="4">
    <source>
        <dbReference type="EMBL" id="GET41674.1"/>
    </source>
</evidence>
<keyword evidence="1" id="KW-0547">Nucleotide-binding</keyword>
<dbReference type="SMART" id="SM00220">
    <property type="entry name" value="S_TKc"/>
    <property type="match status" value="1"/>
</dbReference>
<dbReference type="Pfam" id="PF05419">
    <property type="entry name" value="GUN4"/>
    <property type="match status" value="1"/>
</dbReference>
<comment type="caution">
    <text evidence="4">The sequence shown here is derived from an EMBL/GenBank/DDBJ whole genome shotgun (WGS) entry which is preliminary data.</text>
</comment>
<dbReference type="SUPFAM" id="SSF140869">
    <property type="entry name" value="GUN4-like"/>
    <property type="match status" value="1"/>
</dbReference>
<dbReference type="InterPro" id="IPR011009">
    <property type="entry name" value="Kinase-like_dom_sf"/>
</dbReference>
<evidence type="ECO:0000259" key="3">
    <source>
        <dbReference type="PROSITE" id="PS51154"/>
    </source>
</evidence>
<feature type="binding site" evidence="1">
    <location>
        <position position="42"/>
    </location>
    <ligand>
        <name>ATP</name>
        <dbReference type="ChEBI" id="CHEBI:30616"/>
    </ligand>
</feature>
<reference evidence="4" key="1">
    <citation type="submission" date="2019-10" db="EMBL/GenBank/DDBJ databases">
        <title>Draft genome sequece of Microseira wollei NIES-4236.</title>
        <authorList>
            <person name="Yamaguchi H."/>
            <person name="Suzuki S."/>
            <person name="Kawachi M."/>
        </authorList>
    </citation>
    <scope>NUCLEOTIDE SEQUENCE</scope>
    <source>
        <strain evidence="4">NIES-4236</strain>
    </source>
</reference>
<dbReference type="InterPro" id="IPR002589">
    <property type="entry name" value="Macro_dom"/>
</dbReference>
<dbReference type="Gene3D" id="1.10.510.10">
    <property type="entry name" value="Transferase(Phosphotransferase) domain 1"/>
    <property type="match status" value="1"/>
</dbReference>
<dbReference type="InterPro" id="IPR008629">
    <property type="entry name" value="GUN4-like"/>
</dbReference>
<dbReference type="CDD" id="cd14014">
    <property type="entry name" value="STKc_PknB_like"/>
    <property type="match status" value="1"/>
</dbReference>
<dbReference type="InterPro" id="IPR017441">
    <property type="entry name" value="Protein_kinase_ATP_BS"/>
</dbReference>
<dbReference type="Gene3D" id="3.30.200.20">
    <property type="entry name" value="Phosphorylase Kinase, domain 1"/>
    <property type="match status" value="1"/>
</dbReference>
<dbReference type="InterPro" id="IPR037215">
    <property type="entry name" value="GUN4-like_sf"/>
</dbReference>
<dbReference type="CDD" id="cd02908">
    <property type="entry name" value="Macro_OAADPr_deacetylase"/>
    <property type="match status" value="1"/>
</dbReference>
<dbReference type="InterPro" id="IPR000719">
    <property type="entry name" value="Prot_kinase_dom"/>
</dbReference>
<feature type="domain" description="Protein kinase" evidence="2">
    <location>
        <begin position="11"/>
        <end position="283"/>
    </location>
</feature>
<dbReference type="InterPro" id="IPR043472">
    <property type="entry name" value="Macro_dom-like"/>
</dbReference>
<dbReference type="CDD" id="cd16383">
    <property type="entry name" value="GUN4"/>
    <property type="match status" value="1"/>
</dbReference>
<evidence type="ECO:0000313" key="5">
    <source>
        <dbReference type="Proteomes" id="UP001050975"/>
    </source>
</evidence>
<dbReference type="SUPFAM" id="SSF56112">
    <property type="entry name" value="Protein kinase-like (PK-like)"/>
    <property type="match status" value="1"/>
</dbReference>
<keyword evidence="4" id="KW-0808">Transferase</keyword>
<keyword evidence="5" id="KW-1185">Reference proteome</keyword>
<evidence type="ECO:0000259" key="2">
    <source>
        <dbReference type="PROSITE" id="PS50011"/>
    </source>
</evidence>
<keyword evidence="1" id="KW-0067">ATP-binding</keyword>
<dbReference type="EMBL" id="BLAY01000130">
    <property type="protein sequence ID" value="GET41674.1"/>
    <property type="molecule type" value="Genomic_DNA"/>
</dbReference>
<dbReference type="Gene3D" id="1.25.40.620">
    <property type="match status" value="1"/>
</dbReference>
<feature type="domain" description="Macro" evidence="3">
    <location>
        <begin position="477"/>
        <end position="656"/>
    </location>
</feature>
<dbReference type="PANTHER" id="PTHR11106">
    <property type="entry name" value="GANGLIOSIDE INDUCED DIFFERENTIATION ASSOCIATED PROTEIN 2-RELATED"/>
    <property type="match status" value="1"/>
</dbReference>
<dbReference type="PROSITE" id="PS51154">
    <property type="entry name" value="MACRO"/>
    <property type="match status" value="1"/>
</dbReference>
<evidence type="ECO:0000256" key="1">
    <source>
        <dbReference type="PROSITE-ProRule" id="PRU10141"/>
    </source>
</evidence>
<dbReference type="Gene3D" id="3.40.220.10">
    <property type="entry name" value="Leucine Aminopeptidase, subunit E, domain 1"/>
    <property type="match status" value="1"/>
</dbReference>
<dbReference type="SMART" id="SM00506">
    <property type="entry name" value="A1pp"/>
    <property type="match status" value="1"/>
</dbReference>
<dbReference type="PROSITE" id="PS00107">
    <property type="entry name" value="PROTEIN_KINASE_ATP"/>
    <property type="match status" value="1"/>
</dbReference>
<sequence>MMLRKILGGRYKIMSHLGGGGFGTTFLAEDRHLPGNPQCVVKQLKPKTTDILSALQAARRLFDREAEVLYQLGNHAQIPRLFAHFEEDREFYLVQELIEGHELRQELQAGQQLNEDQVIFILRDILEVLTFVHQQNVIHRDIKPANLIRRRQGGKLVLIDFGAVKQIRTQVIDASGYTSLTVAIGSPGYMPNEQMAGKPRFSSDIYAVGVLGIQALTGLNPRRLPEDAISSEIVWRDQAQVSSKFADILDRMVRYDFRQRYQSAAEVLAVLNSLKPGCLTPTIAIPVTTQKSNSELLISETVAPDDLSSERGVDYTRLRDLLAAEKWQEADRETTAIMLRISGRVAKDWLREQDIAKFPCTDLLAIDQLWVKYSKGLFGFSIQTRIWESLGGTWNADTHICFRFCRRIGWIKGVDDIVPSSDNLTFNTTAPVGHLPGGMLDWLWGNFRAARDIWWNIISVLASKFEQCQNNFKPIEAVSFPQQSSIKSRIEVIEGDIVQQQVDAIVNPTDIYFSGGGGVDRAIHRAAGSKLREACRQLGGGATGEAVITNGYNLSARWVIHTVGPIWQGGSYQEDRNLARCYRNCLALAEEYHILTIAFPAISTGAFGFPIERASKIAVREVKFFLERYNSIEKVIFVCRGQMAYDCYLNAVETIL</sequence>
<dbReference type="GO" id="GO:0005524">
    <property type="term" value="F:ATP binding"/>
    <property type="evidence" value="ECO:0007669"/>
    <property type="project" value="UniProtKB-UniRule"/>
</dbReference>
<name>A0AAV3XGX9_9CYAN</name>
<dbReference type="PANTHER" id="PTHR11106:SF27">
    <property type="entry name" value="MACRO DOMAIN-CONTAINING PROTEIN"/>
    <property type="match status" value="1"/>
</dbReference>
<keyword evidence="4" id="KW-0418">Kinase</keyword>
<keyword evidence="4" id="KW-0723">Serine/threonine-protein kinase</keyword>
<organism evidence="4 5">
    <name type="scientific">Microseira wollei NIES-4236</name>
    <dbReference type="NCBI Taxonomy" id="2530354"/>
    <lineage>
        <taxon>Bacteria</taxon>
        <taxon>Bacillati</taxon>
        <taxon>Cyanobacteriota</taxon>
        <taxon>Cyanophyceae</taxon>
        <taxon>Oscillatoriophycideae</taxon>
        <taxon>Aerosakkonematales</taxon>
        <taxon>Aerosakkonemataceae</taxon>
        <taxon>Microseira</taxon>
    </lineage>
</organism>
<accession>A0AAV3XGX9</accession>
<gene>
    <name evidence="4" type="ORF">MiSe_64870</name>
</gene>
<dbReference type="Pfam" id="PF00069">
    <property type="entry name" value="Pkinase"/>
    <property type="match status" value="1"/>
</dbReference>
<dbReference type="Pfam" id="PF01661">
    <property type="entry name" value="Macro"/>
    <property type="match status" value="1"/>
</dbReference>
<dbReference type="Gene3D" id="1.10.10.1770">
    <property type="entry name" value="Gun4-like"/>
    <property type="match status" value="1"/>
</dbReference>
<dbReference type="SUPFAM" id="SSF52949">
    <property type="entry name" value="Macro domain-like"/>
    <property type="match status" value="1"/>
</dbReference>
<dbReference type="AlphaFoldDB" id="A0AAV3XGX9"/>
<dbReference type="GO" id="GO:0004674">
    <property type="term" value="F:protein serine/threonine kinase activity"/>
    <property type="evidence" value="ECO:0007669"/>
    <property type="project" value="UniProtKB-KW"/>
</dbReference>
<dbReference type="Proteomes" id="UP001050975">
    <property type="component" value="Unassembled WGS sequence"/>
</dbReference>